<dbReference type="InterPro" id="IPR016181">
    <property type="entry name" value="Acyl_CoA_acyltransferase"/>
</dbReference>
<keyword evidence="2" id="KW-1185">Reference proteome</keyword>
<dbReference type="Proteomes" id="UP000306409">
    <property type="component" value="Chromosome"/>
</dbReference>
<dbReference type="PROSITE" id="PS51186">
    <property type="entry name" value="GNAT"/>
    <property type="match status" value="1"/>
</dbReference>
<protein>
    <submittedName>
        <fullName evidence="1">GNAT family N-acetyltransferase</fullName>
    </submittedName>
</protein>
<sequence>MEIIKLTTEMINKDLFAHFMRHQKVSKCWRKIDGKWCIIDISLSEDWGEAEYNILVACLKNTVTKGGVVFGVFVNDMLKGFSSVEPFLFGQNKEYLDLSSIHVSEDMRGKGIGKELFRLSKDWAKQNGAKKLYISAHSSVETQDFYRAMGCVEALEYNKEHVENEPCDCQLECVL</sequence>
<dbReference type="CDD" id="cd04301">
    <property type="entry name" value="NAT_SF"/>
    <property type="match status" value="1"/>
</dbReference>
<organism evidence="1 2">
    <name type="scientific">Ruminiclostridium herbifermentans</name>
    <dbReference type="NCBI Taxonomy" id="2488810"/>
    <lineage>
        <taxon>Bacteria</taxon>
        <taxon>Bacillati</taxon>
        <taxon>Bacillota</taxon>
        <taxon>Clostridia</taxon>
        <taxon>Eubacteriales</taxon>
        <taxon>Oscillospiraceae</taxon>
        <taxon>Ruminiclostridium</taxon>
    </lineage>
</organism>
<evidence type="ECO:0000313" key="1">
    <source>
        <dbReference type="EMBL" id="QNU65831.1"/>
    </source>
</evidence>
<dbReference type="Pfam" id="PF00583">
    <property type="entry name" value="Acetyltransf_1"/>
    <property type="match status" value="1"/>
</dbReference>
<proteinExistence type="predicted"/>
<accession>A0A4U7JFR5</accession>
<dbReference type="InterPro" id="IPR000182">
    <property type="entry name" value="GNAT_dom"/>
</dbReference>
<dbReference type="OrthoDB" id="8116556at2"/>
<dbReference type="Gene3D" id="3.40.630.30">
    <property type="match status" value="1"/>
</dbReference>
<dbReference type="GO" id="GO:0016747">
    <property type="term" value="F:acyltransferase activity, transferring groups other than amino-acyl groups"/>
    <property type="evidence" value="ECO:0007669"/>
    <property type="project" value="InterPro"/>
</dbReference>
<dbReference type="AlphaFoldDB" id="A0A4U7JFR5"/>
<dbReference type="EMBL" id="CP061336">
    <property type="protein sequence ID" value="QNU65831.1"/>
    <property type="molecule type" value="Genomic_DNA"/>
</dbReference>
<evidence type="ECO:0000313" key="2">
    <source>
        <dbReference type="Proteomes" id="UP000306409"/>
    </source>
</evidence>
<reference evidence="1 2" key="1">
    <citation type="submission" date="2020-09" db="EMBL/GenBank/DDBJ databases">
        <title>Characterization and genome sequencing of Ruminiclostridium sp. nov. MA18.</title>
        <authorList>
            <person name="Rettenmaier R."/>
            <person name="Kowollik M.-L."/>
            <person name="Liebl W."/>
            <person name="Zverlov V."/>
        </authorList>
    </citation>
    <scope>NUCLEOTIDE SEQUENCE [LARGE SCALE GENOMIC DNA]</scope>
    <source>
        <strain evidence="1 2">MA18</strain>
    </source>
</reference>
<dbReference type="SUPFAM" id="SSF55729">
    <property type="entry name" value="Acyl-CoA N-acyltransferases (Nat)"/>
    <property type="match status" value="1"/>
</dbReference>
<gene>
    <name evidence="1" type="ORF">EHE19_013110</name>
</gene>
<dbReference type="KEGG" id="rher:EHE19_013110"/>
<name>A0A4U7JFR5_9FIRM</name>
<dbReference type="RefSeq" id="WP_137698302.1">
    <property type="nucleotide sequence ID" value="NZ_CP061336.1"/>
</dbReference>
<keyword evidence="1" id="KW-0808">Transferase</keyword>